<evidence type="ECO:0000256" key="8">
    <source>
        <dbReference type="ARBA" id="ARBA00022618"/>
    </source>
</evidence>
<reference evidence="21" key="1">
    <citation type="submission" date="2025-08" db="UniProtKB">
        <authorList>
            <consortium name="Ensembl"/>
        </authorList>
    </citation>
    <scope>IDENTIFICATION</scope>
</reference>
<evidence type="ECO:0000256" key="13">
    <source>
        <dbReference type="ARBA" id="ARBA00023034"/>
    </source>
</evidence>
<evidence type="ECO:0000256" key="6">
    <source>
        <dbReference type="ARBA" id="ARBA00022454"/>
    </source>
</evidence>
<dbReference type="Pfam" id="PF12348">
    <property type="entry name" value="CLASP_N"/>
    <property type="match status" value="2"/>
</dbReference>
<feature type="region of interest" description="Disordered" evidence="19">
    <location>
        <begin position="766"/>
        <end position="788"/>
    </location>
</feature>
<keyword evidence="11" id="KW-0498">Mitosis</keyword>
<keyword evidence="6" id="KW-0158">Chromosome</keyword>
<keyword evidence="16" id="KW-0137">Centromere</keyword>
<dbReference type="Ensembl" id="ENSCCRT00020087420.1">
    <property type="protein sequence ID" value="ENSCCRP00020079772.1"/>
    <property type="gene ID" value="ENSCCRG00020017000.1"/>
</dbReference>
<dbReference type="InterPro" id="IPR057546">
    <property type="entry name" value="HEAT_GCN1"/>
</dbReference>
<comment type="subcellular location">
    <subcellularLocation>
        <location evidence="4">Chromosome</location>
        <location evidence="4">Centromere</location>
        <location evidence="4">Kinetochore</location>
    </subcellularLocation>
    <subcellularLocation>
        <location evidence="2">Cytoplasm</location>
        <location evidence="2">Cytoskeleton</location>
        <location evidence="2">Microtubule organizing center</location>
        <location evidence="2">Centrosome</location>
    </subcellularLocation>
    <subcellularLocation>
        <location evidence="1">Cytoplasm</location>
        <location evidence="1">Cytoskeleton</location>
        <location evidence="1">Spindle</location>
    </subcellularLocation>
    <subcellularLocation>
        <location evidence="3">Golgi apparatus</location>
        <location evidence="3">trans-Golgi network</location>
    </subcellularLocation>
</comment>
<proteinExistence type="inferred from homology"/>
<feature type="compositionally biased region" description="Polar residues" evidence="19">
    <location>
        <begin position="675"/>
        <end position="684"/>
    </location>
</feature>
<dbReference type="GO" id="GO:0045180">
    <property type="term" value="C:basal cortex"/>
    <property type="evidence" value="ECO:0007669"/>
    <property type="project" value="TreeGrafter"/>
</dbReference>
<feature type="compositionally biased region" description="Low complexity" evidence="19">
    <location>
        <begin position="631"/>
        <end position="645"/>
    </location>
</feature>
<dbReference type="GO" id="GO:0005876">
    <property type="term" value="C:spindle microtubule"/>
    <property type="evidence" value="ECO:0007669"/>
    <property type="project" value="TreeGrafter"/>
</dbReference>
<dbReference type="InterPro" id="IPR011989">
    <property type="entry name" value="ARM-like"/>
</dbReference>
<evidence type="ECO:0000256" key="5">
    <source>
        <dbReference type="ARBA" id="ARBA00009549"/>
    </source>
</evidence>
<evidence type="ECO:0000256" key="17">
    <source>
        <dbReference type="PROSITE-ProRule" id="PRU00103"/>
    </source>
</evidence>
<feature type="region of interest" description="Disordered" evidence="19">
    <location>
        <begin position="1051"/>
        <end position="1094"/>
    </location>
</feature>
<keyword evidence="12" id="KW-0995">Kinetochore</keyword>
<feature type="repeat" description="HEAT" evidence="17">
    <location>
        <begin position="169"/>
        <end position="207"/>
    </location>
</feature>
<evidence type="ECO:0000313" key="22">
    <source>
        <dbReference type="Proteomes" id="UP000694701"/>
    </source>
</evidence>
<evidence type="ECO:0000256" key="4">
    <source>
        <dbReference type="ARBA" id="ARBA00004629"/>
    </source>
</evidence>
<organism evidence="21 22">
    <name type="scientific">Cyprinus carpio</name>
    <name type="common">Common carp</name>
    <dbReference type="NCBI Taxonomy" id="7962"/>
    <lineage>
        <taxon>Eukaryota</taxon>
        <taxon>Metazoa</taxon>
        <taxon>Chordata</taxon>
        <taxon>Craniata</taxon>
        <taxon>Vertebrata</taxon>
        <taxon>Euteleostomi</taxon>
        <taxon>Actinopterygii</taxon>
        <taxon>Neopterygii</taxon>
        <taxon>Teleostei</taxon>
        <taxon>Ostariophysi</taxon>
        <taxon>Cypriniformes</taxon>
        <taxon>Cyprinidae</taxon>
        <taxon>Cyprininae</taxon>
        <taxon>Cyprinus</taxon>
    </lineage>
</organism>
<evidence type="ECO:0000256" key="1">
    <source>
        <dbReference type="ARBA" id="ARBA00004186"/>
    </source>
</evidence>
<evidence type="ECO:0000256" key="7">
    <source>
        <dbReference type="ARBA" id="ARBA00022490"/>
    </source>
</evidence>
<evidence type="ECO:0000256" key="18">
    <source>
        <dbReference type="SAM" id="Coils"/>
    </source>
</evidence>
<dbReference type="GO" id="GO:0005813">
    <property type="term" value="C:centrosome"/>
    <property type="evidence" value="ECO:0007669"/>
    <property type="project" value="UniProtKB-SubCell"/>
</dbReference>
<dbReference type="GO" id="GO:1902903">
    <property type="term" value="P:regulation of supramolecular fiber organization"/>
    <property type="evidence" value="ECO:0007669"/>
    <property type="project" value="UniProtKB-ARBA"/>
</dbReference>
<feature type="region of interest" description="Disordered" evidence="19">
    <location>
        <begin position="216"/>
        <end position="264"/>
    </location>
</feature>
<dbReference type="GO" id="GO:0051301">
    <property type="term" value="P:cell division"/>
    <property type="evidence" value="ECO:0007669"/>
    <property type="project" value="UniProtKB-KW"/>
</dbReference>
<evidence type="ECO:0000256" key="19">
    <source>
        <dbReference type="SAM" id="MobiDB-lite"/>
    </source>
</evidence>
<feature type="compositionally biased region" description="Low complexity" evidence="19">
    <location>
        <begin position="1078"/>
        <end position="1087"/>
    </location>
</feature>
<evidence type="ECO:0000256" key="16">
    <source>
        <dbReference type="ARBA" id="ARBA00023328"/>
    </source>
</evidence>
<evidence type="ECO:0000313" key="21">
    <source>
        <dbReference type="Ensembl" id="ENSCCRP00020079772.1"/>
    </source>
</evidence>
<dbReference type="SUPFAM" id="SSF48371">
    <property type="entry name" value="ARM repeat"/>
    <property type="match status" value="2"/>
</dbReference>
<dbReference type="InterPro" id="IPR024395">
    <property type="entry name" value="CLASP_N_dom"/>
</dbReference>
<dbReference type="Pfam" id="PF23271">
    <property type="entry name" value="HEAT_GCN1"/>
    <property type="match status" value="1"/>
</dbReference>
<evidence type="ECO:0000256" key="15">
    <source>
        <dbReference type="ARBA" id="ARBA00023306"/>
    </source>
</evidence>
<evidence type="ECO:0000256" key="10">
    <source>
        <dbReference type="ARBA" id="ARBA00022737"/>
    </source>
</evidence>
<dbReference type="GO" id="GO:0090307">
    <property type="term" value="P:mitotic spindle assembly"/>
    <property type="evidence" value="ECO:0007669"/>
    <property type="project" value="TreeGrafter"/>
</dbReference>
<dbReference type="PROSITE" id="PS50077">
    <property type="entry name" value="HEAT_REPEAT"/>
    <property type="match status" value="1"/>
</dbReference>
<feature type="domain" description="TOG" evidence="20">
    <location>
        <begin position="1219"/>
        <end position="1453"/>
    </location>
</feature>
<keyword evidence="10" id="KW-0677">Repeat</keyword>
<evidence type="ECO:0000256" key="14">
    <source>
        <dbReference type="ARBA" id="ARBA00023212"/>
    </source>
</evidence>
<dbReference type="GO" id="GO:0005881">
    <property type="term" value="C:cytoplasmic microtubule"/>
    <property type="evidence" value="ECO:0007669"/>
    <property type="project" value="TreeGrafter"/>
</dbReference>
<feature type="region of interest" description="Disordered" evidence="19">
    <location>
        <begin position="1127"/>
        <end position="1156"/>
    </location>
</feature>
<dbReference type="GO" id="GO:0000776">
    <property type="term" value="C:kinetochore"/>
    <property type="evidence" value="ECO:0007669"/>
    <property type="project" value="UniProtKB-KW"/>
</dbReference>
<protein>
    <submittedName>
        <fullName evidence="21">Cytoplasmic linker associated protein 1a</fullName>
    </submittedName>
</protein>
<keyword evidence="15" id="KW-0131">Cell cycle</keyword>
<sequence length="1464" mass="161890">MEPNMEYCLTQVLQKDVARRLQMGSELIDYITDADKCHDLESDQTALDKMVDGIATSWVNSSNFKVRALMGMDLLSALVTRLQDRFRPQVGTVLPSLIDRLGDAKDQVRDQDQTLLLKIMEQSASPQYIWDRMLGGFKHKNNRTREGVCLCLISTLNTYGAQGLTLSKIVPHICNLLGDPTSQVRDAAMNCLVEIYRHVGEKVRIDLMSLVSPTDKNFDDEESVDGGRSSSSSSSKGLSNSRRGGSMGSMRRPSSASGSRDSVSAGAVDEEDFIKAFEDVPAVQIYSSKELEDSLNKIREILSDDKQDWEHRVTALKKVRSLLLAGATEHEGFLQHLRLLEGAFKLSAKDLRSQVVREACITLGHLSSLLGNKFDHGAESIMPTLLNLVPNSAKIIATSGVAAIRLILRQTHFPRLIPIITSNCTSKSVAVRRRCYEFLDLLLQEWQTHTLERHVAVLTETIKKGIHDADSEARSVARKCYWGFHGHYSREAEHLFLALESSYQKALQSHLKSSDSVVSLPQSDRSSSSSQESLKVNTKANIVYLVSSTPGALQRSRSDIDVNAASSAKSRMSTATSPSPFSSAAALPPGSYASLAPMCFCRVRTRRQSSGSAVSANSTVTDSRGRSRAKVVSQSQPGSRSSSPGKLLGHAYGRIPRATAPATPSDKYSRIPRSQGCSRETSPNRLGIARSSRIPRPSMSQGCSRDTSRESSRDTSPARGFTPLDRFGLIHQARISASVNAMRVLNTGTEVEAAVADALRKPLRRRYESDDDANSDASSACSERSYSSRNGGIPHYLRQTEDVAEVLNHCASSNWSERKEGLLGLQNLLKSQRILSRVELKRLCEIFTRMFADPHSKVFSMFLETLVDFITVHREDLQDWLFVLLTQLLKKMGADLLGSVQAKVQKALDVTRESFPFDQQFNILMRFIVDQTQTPNLKVKVAILKYIESLARQMDPADFVNSSETRLAVSRIITWTTEPKSSDVRKVSFHGDVPTTTALLPGEGHLEERCKQAAQVVLISLFELNTPEFTMLLGALPKTFQDGATKLLHSHLKNSSNTSSVSSPSNTMGRTPARHPTSRTSPLTSPTNCSHGGLSPSMLEYDTENMNSDEIFSSLRGVTEAIQSFSYRSQEDLNEPIRRDGKKDDAGASPGSDARLGLDVMEGGRTALDNKTSLLNTPSPRSFAVPRSREFAPYGYGDTITAYDKSALKEAVFDDDVEQFRDCESIRHLVADLLKELSNHNERVEERKGALIELLKIAREDSLAVWDEHFKTILLLLLETLGDKDHTIRALALRVLKEILRNQPARFKNYAELTIMKTLEAHKDSHKEVVRAAEEAASTLAGSIHPEQCIKVLCPIVQTADYPINLAAIKMQTKVVERIARESLHQLLPDIIPGLLQGYDNTESSVRKASVFCLVSIYSVIGEELKPHLAQLTGSKMKLLNLYIKRAQTTTSNSSSSSDMSSYS</sequence>
<dbReference type="Proteomes" id="UP000694701">
    <property type="component" value="Unplaced"/>
</dbReference>
<feature type="coiled-coil region" evidence="18">
    <location>
        <begin position="1234"/>
        <end position="1261"/>
    </location>
</feature>
<feature type="compositionally biased region" description="Low complexity" evidence="19">
    <location>
        <begin position="226"/>
        <end position="264"/>
    </location>
</feature>
<comment type="similarity">
    <text evidence="5">Belongs to the CLASP family.</text>
</comment>
<dbReference type="PANTHER" id="PTHR21567:SF28">
    <property type="entry name" value="CLIP-ASSOCIATING PROTEIN 1"/>
    <property type="match status" value="1"/>
</dbReference>
<dbReference type="FunFam" id="1.25.10.10:FF:000006">
    <property type="entry name" value="CLIP-associating protein 1 isoform 2"/>
    <property type="match status" value="1"/>
</dbReference>
<feature type="domain" description="TOG" evidence="20">
    <location>
        <begin position="795"/>
        <end position="1031"/>
    </location>
</feature>
<dbReference type="GO" id="GO:0072686">
    <property type="term" value="C:mitotic spindle"/>
    <property type="evidence" value="ECO:0007669"/>
    <property type="project" value="TreeGrafter"/>
</dbReference>
<dbReference type="InterPro" id="IPR034085">
    <property type="entry name" value="TOG"/>
</dbReference>
<evidence type="ECO:0000256" key="9">
    <source>
        <dbReference type="ARBA" id="ARBA00022701"/>
    </source>
</evidence>
<dbReference type="FunFam" id="1.25.10.10:FF:000005">
    <property type="entry name" value="CLIP-associating protein 1 isoform 2"/>
    <property type="match status" value="1"/>
</dbReference>
<dbReference type="GO" id="GO:0005794">
    <property type="term" value="C:Golgi apparatus"/>
    <property type="evidence" value="ECO:0007669"/>
    <property type="project" value="UniProtKB-SubCell"/>
</dbReference>
<feature type="compositionally biased region" description="Basic and acidic residues" evidence="19">
    <location>
        <begin position="1129"/>
        <end position="1146"/>
    </location>
</feature>
<keyword evidence="18" id="KW-0175">Coiled coil</keyword>
<dbReference type="Pfam" id="PF21040">
    <property type="entry name" value="CEP104-like_TOG"/>
    <property type="match status" value="1"/>
</dbReference>
<evidence type="ECO:0000256" key="11">
    <source>
        <dbReference type="ARBA" id="ARBA00022776"/>
    </source>
</evidence>
<keyword evidence="9" id="KW-0493">Microtubule</keyword>
<dbReference type="GO" id="GO:0008017">
    <property type="term" value="F:microtubule binding"/>
    <property type="evidence" value="ECO:0007669"/>
    <property type="project" value="TreeGrafter"/>
</dbReference>
<feature type="compositionally biased region" description="Low complexity" evidence="19">
    <location>
        <begin position="775"/>
        <end position="788"/>
    </location>
</feature>
<accession>A0A8C2PSE0</accession>
<dbReference type="SMART" id="SM01349">
    <property type="entry name" value="TOG"/>
    <property type="match status" value="4"/>
</dbReference>
<dbReference type="InterPro" id="IPR021133">
    <property type="entry name" value="HEAT_type_2"/>
</dbReference>
<feature type="compositionally biased region" description="Polar residues" evidence="19">
    <location>
        <begin position="610"/>
        <end position="622"/>
    </location>
</feature>
<dbReference type="InterPro" id="IPR016024">
    <property type="entry name" value="ARM-type_fold"/>
</dbReference>
<name>A0A8C2PSE0_CYPCA</name>
<keyword evidence="7" id="KW-0963">Cytoplasm</keyword>
<evidence type="ECO:0000256" key="2">
    <source>
        <dbReference type="ARBA" id="ARBA00004300"/>
    </source>
</evidence>
<keyword evidence="14" id="KW-0206">Cytoskeleton</keyword>
<keyword evidence="8" id="KW-0132">Cell division</keyword>
<feature type="domain" description="TOG" evidence="20">
    <location>
        <begin position="1"/>
        <end position="232"/>
    </location>
</feature>
<keyword evidence="13" id="KW-0333">Golgi apparatus</keyword>
<feature type="domain" description="TOG" evidence="20">
    <location>
        <begin position="287"/>
        <end position="522"/>
    </location>
</feature>
<dbReference type="PANTHER" id="PTHR21567">
    <property type="entry name" value="CLASP"/>
    <property type="match status" value="1"/>
</dbReference>
<feature type="compositionally biased region" description="Low complexity" evidence="19">
    <location>
        <begin position="1053"/>
        <end position="1067"/>
    </location>
</feature>
<dbReference type="GO" id="GO:0031110">
    <property type="term" value="P:regulation of microtubule polymerization or depolymerization"/>
    <property type="evidence" value="ECO:0007669"/>
    <property type="project" value="UniProtKB-ARBA"/>
</dbReference>
<dbReference type="Gene3D" id="1.25.10.10">
    <property type="entry name" value="Leucine-rich Repeat Variant"/>
    <property type="match status" value="4"/>
</dbReference>
<evidence type="ECO:0000256" key="3">
    <source>
        <dbReference type="ARBA" id="ARBA00004601"/>
    </source>
</evidence>
<dbReference type="GO" id="GO:0043515">
    <property type="term" value="F:kinetochore binding"/>
    <property type="evidence" value="ECO:0007669"/>
    <property type="project" value="TreeGrafter"/>
</dbReference>
<evidence type="ECO:0000256" key="12">
    <source>
        <dbReference type="ARBA" id="ARBA00022838"/>
    </source>
</evidence>
<evidence type="ECO:0000259" key="20">
    <source>
        <dbReference type="SMART" id="SM01349"/>
    </source>
</evidence>
<dbReference type="GO" id="GO:0040001">
    <property type="term" value="P:establishment of mitotic spindle localization"/>
    <property type="evidence" value="ECO:0007669"/>
    <property type="project" value="TreeGrafter"/>
</dbReference>
<feature type="region of interest" description="Disordered" evidence="19">
    <location>
        <begin position="610"/>
        <end position="723"/>
    </location>
</feature>